<dbReference type="Proteomes" id="UP000499080">
    <property type="component" value="Unassembled WGS sequence"/>
</dbReference>
<dbReference type="EMBL" id="BGPR01014530">
    <property type="protein sequence ID" value="GBN65599.1"/>
    <property type="molecule type" value="Genomic_DNA"/>
</dbReference>
<protein>
    <submittedName>
        <fullName evidence="1">Uncharacterized protein</fullName>
    </submittedName>
</protein>
<accession>A0A4Y2QQZ0</accession>
<keyword evidence="2" id="KW-1185">Reference proteome</keyword>
<organism evidence="1 2">
    <name type="scientific">Araneus ventricosus</name>
    <name type="common">Orbweaver spider</name>
    <name type="synonym">Epeira ventricosa</name>
    <dbReference type="NCBI Taxonomy" id="182803"/>
    <lineage>
        <taxon>Eukaryota</taxon>
        <taxon>Metazoa</taxon>
        <taxon>Ecdysozoa</taxon>
        <taxon>Arthropoda</taxon>
        <taxon>Chelicerata</taxon>
        <taxon>Arachnida</taxon>
        <taxon>Araneae</taxon>
        <taxon>Araneomorphae</taxon>
        <taxon>Entelegynae</taxon>
        <taxon>Araneoidea</taxon>
        <taxon>Araneidae</taxon>
        <taxon>Araneus</taxon>
    </lineage>
</organism>
<gene>
    <name evidence="1" type="ORF">AVEN_112034_1</name>
</gene>
<proteinExistence type="predicted"/>
<reference evidence="1 2" key="1">
    <citation type="journal article" date="2019" name="Sci. Rep.">
        <title>Orb-weaving spider Araneus ventricosus genome elucidates the spidroin gene catalogue.</title>
        <authorList>
            <person name="Kono N."/>
            <person name="Nakamura H."/>
            <person name="Ohtoshi R."/>
            <person name="Moran D.A.P."/>
            <person name="Shinohara A."/>
            <person name="Yoshida Y."/>
            <person name="Fujiwara M."/>
            <person name="Mori M."/>
            <person name="Tomita M."/>
            <person name="Arakawa K."/>
        </authorList>
    </citation>
    <scope>NUCLEOTIDE SEQUENCE [LARGE SCALE GENOMIC DNA]</scope>
</reference>
<evidence type="ECO:0000313" key="1">
    <source>
        <dbReference type="EMBL" id="GBN65599.1"/>
    </source>
</evidence>
<evidence type="ECO:0000313" key="2">
    <source>
        <dbReference type="Proteomes" id="UP000499080"/>
    </source>
</evidence>
<name>A0A4Y2QQZ0_ARAVE</name>
<dbReference type="AlphaFoldDB" id="A0A4Y2QQZ0"/>
<sequence length="171" mass="20211">MSRDTFITFHLTYQSLEPPNKDRSRGIMYLQYVFSRKKSVFPTISRIHRVLPTRVLVRRQNIRVTTNKEATNRAQSVSIMKPVITFDYEHKVTPIRVLVRRQNTVYVYTRSDEARHRAQCVSMNEPPITVDYKHEAAPIRVLVRRPNAVFEYTRTRMIHTSVQNVPDLLLK</sequence>
<comment type="caution">
    <text evidence="1">The sequence shown here is derived from an EMBL/GenBank/DDBJ whole genome shotgun (WGS) entry which is preliminary data.</text>
</comment>